<gene>
    <name evidence="2" type="ORF">SAMN05444401_0403</name>
</gene>
<evidence type="ECO:0000313" key="3">
    <source>
        <dbReference type="Proteomes" id="UP000184080"/>
    </source>
</evidence>
<evidence type="ECO:0000313" key="2">
    <source>
        <dbReference type="EMBL" id="SHK01872.1"/>
    </source>
</evidence>
<protein>
    <submittedName>
        <fullName evidence="2">Zinc-ribbon family protein</fullName>
    </submittedName>
</protein>
<dbReference type="EMBL" id="FQZO01000013">
    <property type="protein sequence ID" value="SHK01872.1"/>
    <property type="molecule type" value="Genomic_DNA"/>
</dbReference>
<organism evidence="2 3">
    <name type="scientific">Clostridium amylolyticum</name>
    <dbReference type="NCBI Taxonomy" id="1121298"/>
    <lineage>
        <taxon>Bacteria</taxon>
        <taxon>Bacillati</taxon>
        <taxon>Bacillota</taxon>
        <taxon>Clostridia</taxon>
        <taxon>Eubacteriales</taxon>
        <taxon>Clostridiaceae</taxon>
        <taxon>Clostridium</taxon>
    </lineage>
</organism>
<name>A0A1M6P1Y0_9CLOT</name>
<dbReference type="InterPro" id="IPR053281">
    <property type="entry name" value="Double_zinc_ribbon"/>
</dbReference>
<keyword evidence="3" id="KW-1185">Reference proteome</keyword>
<dbReference type="PANTHER" id="PTHR36718:SF1">
    <property type="entry name" value="DOUBLE ZINC RIBBON PROTEIN MJ0416"/>
    <property type="match status" value="1"/>
</dbReference>
<dbReference type="InterPro" id="IPR031493">
    <property type="entry name" value="Zinc_ribbon_15"/>
</dbReference>
<dbReference type="PANTHER" id="PTHR36718">
    <property type="entry name" value="OS05G0435400 PROTEIN"/>
    <property type="match status" value="1"/>
</dbReference>
<dbReference type="AlphaFoldDB" id="A0A1M6P1Y0"/>
<dbReference type="OrthoDB" id="4377018at2"/>
<sequence length="124" mass="14562">MFFIGIFGIESKQKEVAYVQEIGCKNCPSKELKIYKTYDFFHFFFIPLFKWNIAYYAICKNCGAVYEIPREKGEGVEKGYKDVLSYWDLKQSEKSESFPQRCGSCGRTVEPNYQYCPYCGEKLK</sequence>
<dbReference type="Proteomes" id="UP000184080">
    <property type="component" value="Unassembled WGS sequence"/>
</dbReference>
<reference evidence="2 3" key="1">
    <citation type="submission" date="2016-11" db="EMBL/GenBank/DDBJ databases">
        <authorList>
            <person name="Jaros S."/>
            <person name="Januszkiewicz K."/>
            <person name="Wedrychowicz H."/>
        </authorList>
    </citation>
    <scope>NUCLEOTIDE SEQUENCE [LARGE SCALE GENOMIC DNA]</scope>
    <source>
        <strain evidence="2 3">DSM 21864</strain>
    </source>
</reference>
<evidence type="ECO:0000259" key="1">
    <source>
        <dbReference type="Pfam" id="PF17032"/>
    </source>
</evidence>
<dbReference type="RefSeq" id="WP_073012577.1">
    <property type="nucleotide sequence ID" value="NZ_FQZO01000013.1"/>
</dbReference>
<accession>A0A1M6P1Y0</accession>
<feature type="domain" description="Zinc-ribbon 15" evidence="1">
    <location>
        <begin position="23"/>
        <end position="120"/>
    </location>
</feature>
<dbReference type="STRING" id="1121298.SAMN05444401_0403"/>
<dbReference type="Pfam" id="PF17032">
    <property type="entry name" value="Zn_ribbon_15"/>
    <property type="match status" value="1"/>
</dbReference>
<proteinExistence type="predicted"/>